<name>A0ABX0U3J6_9SPHN</name>
<keyword evidence="9" id="KW-1185">Reference proteome</keyword>
<dbReference type="InterPro" id="IPR050833">
    <property type="entry name" value="Poly_Biosynth_Transport"/>
</dbReference>
<evidence type="ECO:0000256" key="4">
    <source>
        <dbReference type="ARBA" id="ARBA00022692"/>
    </source>
</evidence>
<feature type="transmembrane region" description="Helical" evidence="7">
    <location>
        <begin position="127"/>
        <end position="148"/>
    </location>
</feature>
<evidence type="ECO:0000313" key="8">
    <source>
        <dbReference type="EMBL" id="NIJ25154.1"/>
    </source>
</evidence>
<feature type="transmembrane region" description="Helical" evidence="7">
    <location>
        <begin position="429"/>
        <end position="448"/>
    </location>
</feature>
<dbReference type="RefSeq" id="WP_140047610.1">
    <property type="nucleotide sequence ID" value="NZ_BAAAEV010000001.1"/>
</dbReference>
<keyword evidence="3" id="KW-1003">Cell membrane</keyword>
<dbReference type="Pfam" id="PF13440">
    <property type="entry name" value="Polysacc_synt_3"/>
    <property type="match status" value="1"/>
</dbReference>
<evidence type="ECO:0000256" key="1">
    <source>
        <dbReference type="ARBA" id="ARBA00004651"/>
    </source>
</evidence>
<evidence type="ECO:0000256" key="2">
    <source>
        <dbReference type="ARBA" id="ARBA00007430"/>
    </source>
</evidence>
<feature type="transmembrane region" description="Helical" evidence="7">
    <location>
        <begin position="460"/>
        <end position="482"/>
    </location>
</feature>
<comment type="subcellular location">
    <subcellularLocation>
        <location evidence="1">Cell membrane</location>
        <topology evidence="1">Multi-pass membrane protein</topology>
    </subcellularLocation>
</comment>
<sequence length="505" mass="54796">MNVPSGKSQDHAKETLTKRTMHGFVWQFLGTGSEAAARMIVLIVLVWLLTPAEFGLATAAQIIIGFTRVVSQVGMGPALVQRERIGDDHIKSVFAVSLYIGLVAVAILYLLAPLLADAFDQARLTGMIRVLAIYLPIANLAIVSESLILRDLQFKRLATAEFASFALGYGAVGVGLAWAGFGAWSLIVALLAQSIMRTVLLWLQRPPLITLRVRRRPFSELFHFGAGQSLAHIASYAALTIDNVVVGVSMGSVALGLYGRAYQFLTVPSTLFGRVADRVLFPAMSSIQNDVARLQFAYERALGLVAMITMPLSGLLILLAPEIVSVLLGTRWQGMVLPFQLLAVALCFRTGYKICDSLTRARGSVYRRAWRQWVYALAVFVGASLGGHWGLPGIAAGVSVAITLNFLMMAHLGIKVISGSWTRLFSIHLRHLVATIIALAPTTVIVLWLRANRYPDAETLGIGCGGIGLTWFALFLLAGGLFSSEGRWVKTMVFGRLKSIRKSNA</sequence>
<dbReference type="CDD" id="cd13127">
    <property type="entry name" value="MATE_tuaB_like"/>
    <property type="match status" value="1"/>
</dbReference>
<evidence type="ECO:0000256" key="5">
    <source>
        <dbReference type="ARBA" id="ARBA00022989"/>
    </source>
</evidence>
<organism evidence="8 9">
    <name type="scientific">Sphingomonas japonica</name>
    <dbReference type="NCBI Taxonomy" id="511662"/>
    <lineage>
        <taxon>Bacteria</taxon>
        <taxon>Pseudomonadati</taxon>
        <taxon>Pseudomonadota</taxon>
        <taxon>Alphaproteobacteria</taxon>
        <taxon>Sphingomonadales</taxon>
        <taxon>Sphingomonadaceae</taxon>
        <taxon>Sphingomonas</taxon>
    </lineage>
</organism>
<feature type="transmembrane region" description="Helical" evidence="7">
    <location>
        <begin position="373"/>
        <end position="391"/>
    </location>
</feature>
<dbReference type="PANTHER" id="PTHR30250:SF10">
    <property type="entry name" value="LIPOPOLYSACCHARIDE BIOSYNTHESIS PROTEIN WZXC"/>
    <property type="match status" value="1"/>
</dbReference>
<evidence type="ECO:0000313" key="9">
    <source>
        <dbReference type="Proteomes" id="UP000788153"/>
    </source>
</evidence>
<dbReference type="Proteomes" id="UP000788153">
    <property type="component" value="Unassembled WGS sequence"/>
</dbReference>
<feature type="transmembrane region" description="Helical" evidence="7">
    <location>
        <begin position="54"/>
        <end position="80"/>
    </location>
</feature>
<keyword evidence="4 7" id="KW-0812">Transmembrane</keyword>
<evidence type="ECO:0000256" key="3">
    <source>
        <dbReference type="ARBA" id="ARBA00022475"/>
    </source>
</evidence>
<accession>A0ABX0U3J6</accession>
<keyword evidence="5 7" id="KW-1133">Transmembrane helix</keyword>
<comment type="similarity">
    <text evidence="2">Belongs to the polysaccharide synthase family.</text>
</comment>
<feature type="transmembrane region" description="Helical" evidence="7">
    <location>
        <begin position="92"/>
        <end position="115"/>
    </location>
</feature>
<protein>
    <submittedName>
        <fullName evidence="8">PST family polysaccharide transporter</fullName>
    </submittedName>
</protein>
<feature type="transmembrane region" description="Helical" evidence="7">
    <location>
        <begin position="332"/>
        <end position="352"/>
    </location>
</feature>
<keyword evidence="6 7" id="KW-0472">Membrane</keyword>
<dbReference type="EMBL" id="JAASQP010000001">
    <property type="protein sequence ID" value="NIJ25154.1"/>
    <property type="molecule type" value="Genomic_DNA"/>
</dbReference>
<comment type="caution">
    <text evidence="8">The sequence shown here is derived from an EMBL/GenBank/DDBJ whole genome shotgun (WGS) entry which is preliminary data.</text>
</comment>
<feature type="transmembrane region" description="Helical" evidence="7">
    <location>
        <begin position="397"/>
        <end position="417"/>
    </location>
</feature>
<gene>
    <name evidence="8" type="ORF">FHT01_002696</name>
</gene>
<evidence type="ECO:0000256" key="7">
    <source>
        <dbReference type="SAM" id="Phobius"/>
    </source>
</evidence>
<proteinExistence type="inferred from homology"/>
<evidence type="ECO:0000256" key="6">
    <source>
        <dbReference type="ARBA" id="ARBA00023136"/>
    </source>
</evidence>
<dbReference type="PANTHER" id="PTHR30250">
    <property type="entry name" value="PST FAMILY PREDICTED COLANIC ACID TRANSPORTER"/>
    <property type="match status" value="1"/>
</dbReference>
<feature type="transmembrane region" description="Helical" evidence="7">
    <location>
        <begin position="301"/>
        <end position="320"/>
    </location>
</feature>
<reference evidence="8 9" key="1">
    <citation type="submission" date="2020-03" db="EMBL/GenBank/DDBJ databases">
        <title>Genomic Encyclopedia of Type Strains, Phase IV (KMG-IV): sequencing the most valuable type-strain genomes for metagenomic binning, comparative biology and taxonomic classification.</title>
        <authorList>
            <person name="Goeker M."/>
        </authorList>
    </citation>
    <scope>NUCLEOTIDE SEQUENCE [LARGE SCALE GENOMIC DNA]</scope>
    <source>
        <strain evidence="8 9">DSM 22753</strain>
    </source>
</reference>